<dbReference type="GO" id="GO:0033897">
    <property type="term" value="F:ribonuclease T2 activity"/>
    <property type="evidence" value="ECO:0007669"/>
    <property type="project" value="InterPro"/>
</dbReference>
<dbReference type="AlphaFoldDB" id="A0A443S0H2"/>
<keyword evidence="3" id="KW-0456">Lyase</keyword>
<comment type="similarity">
    <text evidence="1 4">Belongs to the RNase T2 family.</text>
</comment>
<keyword evidence="2" id="KW-0378">Hydrolase</keyword>
<dbReference type="EMBL" id="NCKV01013966">
    <property type="protein sequence ID" value="RWS21038.1"/>
    <property type="molecule type" value="Genomic_DNA"/>
</dbReference>
<dbReference type="Proteomes" id="UP000288716">
    <property type="component" value="Unassembled WGS sequence"/>
</dbReference>
<evidence type="ECO:0000313" key="7">
    <source>
        <dbReference type="Proteomes" id="UP000288716"/>
    </source>
</evidence>
<dbReference type="PANTHER" id="PTHR11240:SF75">
    <property type="entry name" value="RIBONUCLEASE 3"/>
    <property type="match status" value="1"/>
</dbReference>
<evidence type="ECO:0000313" key="6">
    <source>
        <dbReference type="EMBL" id="RWS21038.1"/>
    </source>
</evidence>
<proteinExistence type="inferred from homology"/>
<dbReference type="GO" id="GO:0005576">
    <property type="term" value="C:extracellular region"/>
    <property type="evidence" value="ECO:0007669"/>
    <property type="project" value="TreeGrafter"/>
</dbReference>
<dbReference type="InterPro" id="IPR001568">
    <property type="entry name" value="RNase_T2-like"/>
</dbReference>
<accession>A0A443S0H2</accession>
<feature type="chain" id="PRO_5019211782" evidence="5">
    <location>
        <begin position="19"/>
        <end position="391"/>
    </location>
</feature>
<reference evidence="6 7" key="1">
    <citation type="journal article" date="2018" name="Gigascience">
        <title>Genomes of trombidid mites reveal novel predicted allergens and laterally-transferred genes associated with secondary metabolism.</title>
        <authorList>
            <person name="Dong X."/>
            <person name="Chaisiri K."/>
            <person name="Xia D."/>
            <person name="Armstrong S.D."/>
            <person name="Fang Y."/>
            <person name="Donnelly M.J."/>
            <person name="Kadowaki T."/>
            <person name="McGarry J.W."/>
            <person name="Darby A.C."/>
            <person name="Makepeace B.L."/>
        </authorList>
    </citation>
    <scope>NUCLEOTIDE SEQUENCE [LARGE SCALE GENOMIC DNA]</scope>
    <source>
        <strain evidence="6">UoL-UT</strain>
    </source>
</reference>
<dbReference type="VEuPathDB" id="VectorBase:LDEU011002"/>
<sequence>MFHTLLILFAIILSCASGEKDSYLTVGWLPNCVTNASEAKWTIHGYMTEMEIDDIRTFFDTLEPNSTKKPKNQFNLNRLQEDSKLLTSLQKKWTSSDARFTNEEYWQQIWQRVGFGDQNDYFRETIRRFDDLGLNVKTTHVIKPSNEDRLNLKLFLGAIRSATKVHVHLECSDKKISAVKRMYFCYQKHKLKNCEKPRHIRCGEQVLIRKCEQTVVKNEIDKKSKSSISSKRSVHFSELMNKIKDPQQKPAKTTVAVAAATTESAPRLVSFVPTLETNDQFLSAKNKTLEGLQLTMEAAQFLENQCLLTLQCLLLSNISNERLVQEVHAIENQAQQSVLTCNSSIARLNAATTGNEVVQEVLIFSRVAPTVHELIQRLSVMLVVVLRQHHP</sequence>
<comment type="caution">
    <text evidence="6">The sequence shown here is derived from an EMBL/GenBank/DDBJ whole genome shotgun (WGS) entry which is preliminary data.</text>
</comment>
<dbReference type="Pfam" id="PF00445">
    <property type="entry name" value="Ribonuclease_T2"/>
    <property type="match status" value="1"/>
</dbReference>
<evidence type="ECO:0000256" key="1">
    <source>
        <dbReference type="ARBA" id="ARBA00007469"/>
    </source>
</evidence>
<evidence type="ECO:0000256" key="5">
    <source>
        <dbReference type="SAM" id="SignalP"/>
    </source>
</evidence>
<feature type="signal peptide" evidence="5">
    <location>
        <begin position="1"/>
        <end position="18"/>
    </location>
</feature>
<dbReference type="GO" id="GO:0016787">
    <property type="term" value="F:hydrolase activity"/>
    <property type="evidence" value="ECO:0007669"/>
    <property type="project" value="UniProtKB-KW"/>
</dbReference>
<name>A0A443S0H2_9ACAR</name>
<organism evidence="6 7">
    <name type="scientific">Leptotrombidium deliense</name>
    <dbReference type="NCBI Taxonomy" id="299467"/>
    <lineage>
        <taxon>Eukaryota</taxon>
        <taxon>Metazoa</taxon>
        <taxon>Ecdysozoa</taxon>
        <taxon>Arthropoda</taxon>
        <taxon>Chelicerata</taxon>
        <taxon>Arachnida</taxon>
        <taxon>Acari</taxon>
        <taxon>Acariformes</taxon>
        <taxon>Trombidiformes</taxon>
        <taxon>Prostigmata</taxon>
        <taxon>Anystina</taxon>
        <taxon>Parasitengona</taxon>
        <taxon>Trombiculoidea</taxon>
        <taxon>Trombiculidae</taxon>
        <taxon>Leptotrombidium</taxon>
    </lineage>
</organism>
<evidence type="ECO:0000256" key="2">
    <source>
        <dbReference type="ARBA" id="ARBA00022801"/>
    </source>
</evidence>
<evidence type="ECO:0000256" key="4">
    <source>
        <dbReference type="RuleBase" id="RU004328"/>
    </source>
</evidence>
<dbReference type="Gene3D" id="3.90.730.10">
    <property type="entry name" value="Ribonuclease T2-like"/>
    <property type="match status" value="1"/>
</dbReference>
<dbReference type="InterPro" id="IPR036430">
    <property type="entry name" value="RNase_T2-like_sf"/>
</dbReference>
<protein>
    <submittedName>
        <fullName evidence="6">Uncharacterized protein</fullName>
    </submittedName>
</protein>
<gene>
    <name evidence="6" type="ORF">B4U80_11948</name>
</gene>
<dbReference type="SUPFAM" id="SSF55895">
    <property type="entry name" value="Ribonuclease Rh-like"/>
    <property type="match status" value="1"/>
</dbReference>
<dbReference type="GO" id="GO:0003723">
    <property type="term" value="F:RNA binding"/>
    <property type="evidence" value="ECO:0007669"/>
    <property type="project" value="InterPro"/>
</dbReference>
<dbReference type="GO" id="GO:0006401">
    <property type="term" value="P:RNA catabolic process"/>
    <property type="evidence" value="ECO:0007669"/>
    <property type="project" value="TreeGrafter"/>
</dbReference>
<keyword evidence="7" id="KW-1185">Reference proteome</keyword>
<keyword evidence="5" id="KW-0732">Signal</keyword>
<evidence type="ECO:0000256" key="3">
    <source>
        <dbReference type="ARBA" id="ARBA00023239"/>
    </source>
</evidence>
<dbReference type="PANTHER" id="PTHR11240">
    <property type="entry name" value="RIBONUCLEASE T2"/>
    <property type="match status" value="1"/>
</dbReference>